<reference evidence="11 12" key="1">
    <citation type="submission" date="2024-02" db="EMBL/GenBank/DDBJ databases">
        <title>STSV induces naive adaptation in Sulfolobus.</title>
        <authorList>
            <person name="Xiang X."/>
            <person name="Song M."/>
        </authorList>
    </citation>
    <scope>NUCLEOTIDE SEQUENCE [LARGE SCALE GENOMIC DNA]</scope>
    <source>
        <strain evidence="11 12">RT2</strain>
    </source>
</reference>
<evidence type="ECO:0000256" key="6">
    <source>
        <dbReference type="ARBA" id="ARBA00022917"/>
    </source>
</evidence>
<dbReference type="NCBIfam" id="TIGR00395">
    <property type="entry name" value="leuS_arch"/>
    <property type="match status" value="1"/>
</dbReference>
<keyword evidence="3 8" id="KW-0436">Ligase</keyword>
<dbReference type="Gene3D" id="1.10.730.10">
    <property type="entry name" value="Isoleucyl-tRNA Synthetase, Domain 1"/>
    <property type="match status" value="1"/>
</dbReference>
<dbReference type="CDD" id="cd07959">
    <property type="entry name" value="Anticodon_Ia_Leu_AEc"/>
    <property type="match status" value="1"/>
</dbReference>
<dbReference type="InterPro" id="IPR009080">
    <property type="entry name" value="tRNAsynth_Ia_anticodon-bd"/>
</dbReference>
<dbReference type="SUPFAM" id="SSF50677">
    <property type="entry name" value="ValRS/IleRS/LeuRS editing domain"/>
    <property type="match status" value="1"/>
</dbReference>
<feature type="domain" description="Methionyl/Valyl/Leucyl/Isoleucyl-tRNA synthetase anticodon-binding" evidence="10">
    <location>
        <begin position="691"/>
        <end position="820"/>
    </location>
</feature>
<keyword evidence="4 8" id="KW-0547">Nucleotide-binding</keyword>
<evidence type="ECO:0000259" key="9">
    <source>
        <dbReference type="Pfam" id="PF00133"/>
    </source>
</evidence>
<proteinExistence type="inferred from homology"/>
<dbReference type="GO" id="GO:0005524">
    <property type="term" value="F:ATP binding"/>
    <property type="evidence" value="ECO:0007669"/>
    <property type="project" value="UniProtKB-UniRule"/>
</dbReference>
<evidence type="ECO:0000256" key="2">
    <source>
        <dbReference type="ARBA" id="ARBA00022490"/>
    </source>
</evidence>
<dbReference type="PANTHER" id="PTHR45794:SF1">
    <property type="entry name" value="LEUCINE--TRNA LIGASE, CYTOPLASMIC"/>
    <property type="match status" value="1"/>
</dbReference>
<keyword evidence="2 8" id="KW-0963">Cytoplasm</keyword>
<feature type="domain" description="Aminoacyl-tRNA synthetase class Ia" evidence="9">
    <location>
        <begin position="12"/>
        <end position="655"/>
    </location>
</feature>
<comment type="subcellular location">
    <subcellularLocation>
        <location evidence="8">Cytoplasm</location>
    </subcellularLocation>
</comment>
<evidence type="ECO:0000259" key="10">
    <source>
        <dbReference type="Pfam" id="PF08264"/>
    </source>
</evidence>
<dbReference type="HAMAP" id="MF_00049_A">
    <property type="entry name" value="Leu_tRNA_synth_A"/>
    <property type="match status" value="1"/>
</dbReference>
<evidence type="ECO:0000313" key="12">
    <source>
        <dbReference type="Proteomes" id="UP001432202"/>
    </source>
</evidence>
<dbReference type="InterPro" id="IPR020791">
    <property type="entry name" value="Leu-tRNA-lgase_arc"/>
</dbReference>
<keyword evidence="12" id="KW-1185">Reference proteome</keyword>
<dbReference type="GO" id="GO:0004823">
    <property type="term" value="F:leucine-tRNA ligase activity"/>
    <property type="evidence" value="ECO:0007669"/>
    <property type="project" value="UniProtKB-UniRule"/>
</dbReference>
<feature type="binding site" evidence="8">
    <location>
        <position position="619"/>
    </location>
    <ligand>
        <name>ATP</name>
        <dbReference type="ChEBI" id="CHEBI:30616"/>
    </ligand>
</feature>
<name>A0AAX4L0E6_9CREN</name>
<dbReference type="SUPFAM" id="SSF47323">
    <property type="entry name" value="Anticodon-binding domain of a subclass of class I aminoacyl-tRNA synthetases"/>
    <property type="match status" value="1"/>
</dbReference>
<evidence type="ECO:0000256" key="4">
    <source>
        <dbReference type="ARBA" id="ARBA00022741"/>
    </source>
</evidence>
<dbReference type="GO" id="GO:0002161">
    <property type="term" value="F:aminoacyl-tRNA deacylase activity"/>
    <property type="evidence" value="ECO:0007669"/>
    <property type="project" value="InterPro"/>
</dbReference>
<keyword evidence="5 8" id="KW-0067">ATP-binding</keyword>
<evidence type="ECO:0000313" key="11">
    <source>
        <dbReference type="EMBL" id="WWQ60247.1"/>
    </source>
</evidence>
<sequence length="934" mass="108163">MSSDFFNSIATKWQKEWEKNKLFEANIDYSKPKFFITVPFPYTNSPMHVGHGRTYITADIYARYLRMKGYNVLFPFAFQFTGTPVLAIADSIKKEDKDMIDFFKNVYGISEEKIKELGDPYKLAEYFKEEMINTAKSIGMSIDWRRSFTTIDSRFEKFIHWQLEKLKELGYLTSEEDVVGYCPNDNFPVGMHDTRGDIEPEISTMHLISFDGANSLNFMVATSRPELVFGVVMLIINPDANYVVVEHKGKNFIISERAYKKLSYQKEMKFVKNITISEIVNLHAVNPVTGRKLEIIKSKYVDPSIGTGVVMGYPAHDPFHYLAMIEAGKQFDVIPVIKTEELDEIPGESAVLQSKNPAALKDFMESIYKTEYYKGYMRENIISIVPDFLKQFVRENIVGKPVQEARKNVIELLKSLDAYDIIYEITNGPIYCRCGAEIVVKKIQNQWFITYDNPRWKTSTLKSMSNIDLIPKQIKSELEKVIFNIRKEAIGRTRGLGVRLPWDESQVVESLSDSTLYTVLYTIIHKMNFTPEKDVFDFIFLGKGHQIELEKKYGSIIRQLRDEFLYWYPVDQRHSGRDLVQNHLPFYIYTHLAILGEKYLPKRIVINGFVRVGGRKMSKSLRNIYPLSKAIKEFGVDPIRIALTSSVDILQDLDFSENIVKTYAEQLKRIFDLIENLLSLNSEVKELRTADKWLLSKVRELIAQVNDSITIFDFRNGVNLLLYQMYYTLRDYFDLVEVPNQNVIRKVMETWIRGLAPFAPHISEELWHKVSNTFVSLERYPEANELEYYPEAIFEVDYLNTIIGSVKELEDYIQKKAEKVILYISDNDNAKQLVKKAIVALNDGVSMRDFVIENKDKISEKIYVVVSKLNKNIRDYLLNNEVDEEQIVIRNMNYLLKKLGVSEIVIYDADDPMAPDIKGKKSQAIPLSPAIAIL</sequence>
<dbReference type="Pfam" id="PF00133">
    <property type="entry name" value="tRNA-synt_1"/>
    <property type="match status" value="1"/>
</dbReference>
<evidence type="ECO:0000256" key="8">
    <source>
        <dbReference type="HAMAP-Rule" id="MF_00049"/>
    </source>
</evidence>
<accession>A0AAX4L0E6</accession>
<evidence type="ECO:0000256" key="7">
    <source>
        <dbReference type="ARBA" id="ARBA00023146"/>
    </source>
</evidence>
<keyword evidence="6 8" id="KW-0648">Protein biosynthesis</keyword>
<dbReference type="Gene3D" id="3.90.740.10">
    <property type="entry name" value="Valyl/Leucyl/Isoleucyl-tRNA synthetase, editing domain"/>
    <property type="match status" value="1"/>
</dbReference>
<dbReference type="Gene3D" id="3.40.50.620">
    <property type="entry name" value="HUPs"/>
    <property type="match status" value="1"/>
</dbReference>
<dbReference type="InterPro" id="IPR013155">
    <property type="entry name" value="M/V/L/I-tRNA-synth_anticd-bd"/>
</dbReference>
<evidence type="ECO:0000256" key="1">
    <source>
        <dbReference type="ARBA" id="ARBA00005594"/>
    </source>
</evidence>
<dbReference type="EMBL" id="CP146016">
    <property type="protein sequence ID" value="WWQ60247.1"/>
    <property type="molecule type" value="Genomic_DNA"/>
</dbReference>
<dbReference type="InterPro" id="IPR009008">
    <property type="entry name" value="Val/Leu/Ile-tRNA-synth_edit"/>
</dbReference>
<dbReference type="Proteomes" id="UP001432202">
    <property type="component" value="Chromosome"/>
</dbReference>
<comment type="catalytic activity">
    <reaction evidence="8">
        <text>tRNA(Leu) + L-leucine + ATP = L-leucyl-tRNA(Leu) + AMP + diphosphate</text>
        <dbReference type="Rhea" id="RHEA:11688"/>
        <dbReference type="Rhea" id="RHEA-COMP:9613"/>
        <dbReference type="Rhea" id="RHEA-COMP:9622"/>
        <dbReference type="ChEBI" id="CHEBI:30616"/>
        <dbReference type="ChEBI" id="CHEBI:33019"/>
        <dbReference type="ChEBI" id="CHEBI:57427"/>
        <dbReference type="ChEBI" id="CHEBI:78442"/>
        <dbReference type="ChEBI" id="CHEBI:78494"/>
        <dbReference type="ChEBI" id="CHEBI:456215"/>
        <dbReference type="EC" id="6.1.1.4"/>
    </reaction>
</comment>
<organism evidence="11 12">
    <name type="scientific">Sulfolobus tengchongensis</name>
    <dbReference type="NCBI Taxonomy" id="207809"/>
    <lineage>
        <taxon>Archaea</taxon>
        <taxon>Thermoproteota</taxon>
        <taxon>Thermoprotei</taxon>
        <taxon>Sulfolobales</taxon>
        <taxon>Sulfolobaceae</taxon>
        <taxon>Sulfolobus</taxon>
    </lineage>
</organism>
<keyword evidence="7 8" id="KW-0030">Aminoacyl-tRNA synthetase</keyword>
<dbReference type="InterPro" id="IPR002300">
    <property type="entry name" value="aa-tRNA-synth_Ia"/>
</dbReference>
<dbReference type="PANTHER" id="PTHR45794">
    <property type="entry name" value="LEUCYL-TRNA SYNTHETASE"/>
    <property type="match status" value="1"/>
</dbReference>
<dbReference type="Gene3D" id="3.30.2320.20">
    <property type="entry name" value="Class I aminoacyl-tRNA synthetases (RS)"/>
    <property type="match status" value="1"/>
</dbReference>
<dbReference type="Gene3D" id="1.10.10.720">
    <property type="entry name" value="leucyl-tRNA synthetase"/>
    <property type="match status" value="1"/>
</dbReference>
<comment type="similarity">
    <text evidence="1 8">Belongs to the class-I aminoacyl-tRNA synthetase family.</text>
</comment>
<evidence type="ECO:0000256" key="3">
    <source>
        <dbReference type="ARBA" id="ARBA00022598"/>
    </source>
</evidence>
<dbReference type="NCBIfam" id="NF008957">
    <property type="entry name" value="PRK12300.1"/>
    <property type="match status" value="1"/>
</dbReference>
<dbReference type="InterPro" id="IPR004493">
    <property type="entry name" value="Leu-tRNA-synth_Ia_arc/euk"/>
</dbReference>
<dbReference type="AlphaFoldDB" id="A0AAX4L0E6"/>
<protein>
    <recommendedName>
        <fullName evidence="8">Leucine--tRNA ligase</fullName>
        <ecNumber evidence="8">6.1.1.4</ecNumber>
    </recommendedName>
    <alternativeName>
        <fullName evidence="8">Leucyl-tRNA synthetase</fullName>
        <shortName evidence="8">LeuRS</shortName>
    </alternativeName>
</protein>
<feature type="short sequence motif" description="'KMSKS' region" evidence="8">
    <location>
        <begin position="616"/>
        <end position="620"/>
    </location>
</feature>
<dbReference type="EC" id="6.1.1.4" evidence="8"/>
<dbReference type="RefSeq" id="WP_338600713.1">
    <property type="nucleotide sequence ID" value="NZ_CP146016.1"/>
</dbReference>
<dbReference type="GO" id="GO:0006429">
    <property type="term" value="P:leucyl-tRNA aminoacylation"/>
    <property type="evidence" value="ECO:0007669"/>
    <property type="project" value="UniProtKB-UniRule"/>
</dbReference>
<feature type="short sequence motif" description="'HIGH' region" evidence="8">
    <location>
        <begin position="41"/>
        <end position="51"/>
    </location>
</feature>
<gene>
    <name evidence="8 11" type="primary">leuS</name>
    <name evidence="11" type="ORF">V6M85_12500</name>
</gene>
<dbReference type="InterPro" id="IPR014729">
    <property type="entry name" value="Rossmann-like_a/b/a_fold"/>
</dbReference>
<dbReference type="Pfam" id="PF08264">
    <property type="entry name" value="Anticodon_1"/>
    <property type="match status" value="1"/>
</dbReference>
<dbReference type="SUPFAM" id="SSF52374">
    <property type="entry name" value="Nucleotidylyl transferase"/>
    <property type="match status" value="1"/>
</dbReference>
<dbReference type="GO" id="GO:0005737">
    <property type="term" value="C:cytoplasm"/>
    <property type="evidence" value="ECO:0007669"/>
    <property type="project" value="UniProtKB-SubCell"/>
</dbReference>
<dbReference type="GeneID" id="89337603"/>
<evidence type="ECO:0000256" key="5">
    <source>
        <dbReference type="ARBA" id="ARBA00022840"/>
    </source>
</evidence>